<dbReference type="GO" id="GO:0006310">
    <property type="term" value="P:DNA recombination"/>
    <property type="evidence" value="ECO:0007669"/>
    <property type="project" value="UniProtKB-KW"/>
</dbReference>
<dbReference type="EMBL" id="DYTQ01000029">
    <property type="protein sequence ID" value="HJH23301.1"/>
    <property type="molecule type" value="Genomic_DNA"/>
</dbReference>
<dbReference type="Pfam" id="PF00149">
    <property type="entry name" value="Metallophos"/>
    <property type="match status" value="1"/>
</dbReference>
<accession>A0A9D3AA48</accession>
<dbReference type="InterPro" id="IPR029052">
    <property type="entry name" value="Metallo-depent_PP-like"/>
</dbReference>
<keyword evidence="6 7" id="KW-0269">Exonuclease</keyword>
<evidence type="ECO:0000256" key="6">
    <source>
        <dbReference type="ARBA" id="ARBA00022839"/>
    </source>
</evidence>
<evidence type="ECO:0000256" key="5">
    <source>
        <dbReference type="ARBA" id="ARBA00022801"/>
    </source>
</evidence>
<comment type="function">
    <text evidence="7">SbcCD cleaves DNA hairpin structures. These structures can inhibit DNA replication and are intermediates in certain DNA recombination reactions. The complex acts as a 3'-&gt;5' double strand exonuclease that can open hairpins. It also has a 5' single-strand endonuclease activity.</text>
</comment>
<keyword evidence="4 7" id="KW-0540">Nuclease</keyword>
<dbReference type="CDD" id="cd00840">
    <property type="entry name" value="MPP_Mre11_N"/>
    <property type="match status" value="1"/>
</dbReference>
<dbReference type="InterPro" id="IPR004593">
    <property type="entry name" value="SbcD"/>
</dbReference>
<keyword evidence="5 7" id="KW-0378">Hydrolase</keyword>
<protein>
    <recommendedName>
        <fullName evidence="3 7">Nuclease SbcCD subunit D</fullName>
    </recommendedName>
</protein>
<dbReference type="Gene3D" id="3.30.160.720">
    <property type="match status" value="1"/>
</dbReference>
<feature type="domain" description="Nuclease SbcCD subunit D C-terminal" evidence="9">
    <location>
        <begin position="285"/>
        <end position="381"/>
    </location>
</feature>
<evidence type="ECO:0000256" key="4">
    <source>
        <dbReference type="ARBA" id="ARBA00022722"/>
    </source>
</evidence>
<dbReference type="PANTHER" id="PTHR30337">
    <property type="entry name" value="COMPONENT OF ATP-DEPENDENT DSDNA EXONUCLEASE"/>
    <property type="match status" value="1"/>
</dbReference>
<dbReference type="GO" id="GO:0008408">
    <property type="term" value="F:3'-5' exonuclease activity"/>
    <property type="evidence" value="ECO:0007669"/>
    <property type="project" value="InterPro"/>
</dbReference>
<proteinExistence type="inferred from homology"/>
<keyword evidence="7" id="KW-0255">Endonuclease</keyword>
<dbReference type="InterPro" id="IPR004843">
    <property type="entry name" value="Calcineurin-like_PHP"/>
</dbReference>
<evidence type="ECO:0000313" key="10">
    <source>
        <dbReference type="EMBL" id="HJH23301.1"/>
    </source>
</evidence>
<dbReference type="Proteomes" id="UP000700248">
    <property type="component" value="Unassembled WGS sequence"/>
</dbReference>
<comment type="caution">
    <text evidence="10">The sequence shown here is derived from an EMBL/GenBank/DDBJ whole genome shotgun (WGS) entry which is preliminary data.</text>
</comment>
<keyword evidence="7" id="KW-0235">DNA replication</keyword>
<feature type="domain" description="Calcineurin-like phosphoesterase" evidence="8">
    <location>
        <begin position="1"/>
        <end position="236"/>
    </location>
</feature>
<name>A0A9D3AA48_9BURK</name>
<dbReference type="InterPro" id="IPR050535">
    <property type="entry name" value="DNA_Repair-Maintenance_Comp"/>
</dbReference>
<evidence type="ECO:0000256" key="1">
    <source>
        <dbReference type="ARBA" id="ARBA00010555"/>
    </source>
</evidence>
<keyword evidence="7" id="KW-0233">DNA recombination</keyword>
<evidence type="ECO:0000259" key="9">
    <source>
        <dbReference type="Pfam" id="PF12320"/>
    </source>
</evidence>
<dbReference type="Gene3D" id="3.60.21.10">
    <property type="match status" value="1"/>
</dbReference>
<organism evidence="10 11">
    <name type="scientific">Paenalcaligenes hominis</name>
    <dbReference type="NCBI Taxonomy" id="643674"/>
    <lineage>
        <taxon>Bacteria</taxon>
        <taxon>Pseudomonadati</taxon>
        <taxon>Pseudomonadota</taxon>
        <taxon>Betaproteobacteria</taxon>
        <taxon>Burkholderiales</taxon>
        <taxon>Alcaligenaceae</taxon>
        <taxon>Paenalcaligenes</taxon>
    </lineage>
</organism>
<dbReference type="PANTHER" id="PTHR30337:SF0">
    <property type="entry name" value="NUCLEASE SBCCD SUBUNIT D"/>
    <property type="match status" value="1"/>
</dbReference>
<reference evidence="10" key="1">
    <citation type="journal article" date="2021" name="PeerJ">
        <title>Extensive microbial diversity within the chicken gut microbiome revealed by metagenomics and culture.</title>
        <authorList>
            <person name="Gilroy R."/>
            <person name="Ravi A."/>
            <person name="Getino M."/>
            <person name="Pursley I."/>
            <person name="Horton D.L."/>
            <person name="Alikhan N.F."/>
            <person name="Baker D."/>
            <person name="Gharbi K."/>
            <person name="Hall N."/>
            <person name="Watson M."/>
            <person name="Adriaenssens E.M."/>
            <person name="Foster-Nyarko E."/>
            <person name="Jarju S."/>
            <person name="Secka A."/>
            <person name="Antonio M."/>
            <person name="Oren A."/>
            <person name="Chaudhuri R.R."/>
            <person name="La Ragione R."/>
            <person name="Hildebrand F."/>
            <person name="Pallen M.J."/>
        </authorList>
    </citation>
    <scope>NUCLEOTIDE SEQUENCE</scope>
    <source>
        <strain evidence="10">CHK175-13533</strain>
    </source>
</reference>
<reference evidence="10" key="2">
    <citation type="submission" date="2021-09" db="EMBL/GenBank/DDBJ databases">
        <authorList>
            <person name="Gilroy R."/>
        </authorList>
    </citation>
    <scope>NUCLEOTIDE SEQUENCE</scope>
    <source>
        <strain evidence="10">CHK175-13533</strain>
    </source>
</reference>
<gene>
    <name evidence="7" type="primary">sbcD</name>
    <name evidence="10" type="ORF">K8U84_01960</name>
</gene>
<dbReference type="AlphaFoldDB" id="A0A9D3AA48"/>
<dbReference type="InterPro" id="IPR041796">
    <property type="entry name" value="Mre11_N"/>
</dbReference>
<dbReference type="RefSeq" id="WP_276830074.1">
    <property type="nucleotide sequence ID" value="NZ_DYTQ01000029.1"/>
</dbReference>
<dbReference type="GO" id="GO:0006260">
    <property type="term" value="P:DNA replication"/>
    <property type="evidence" value="ECO:0007669"/>
    <property type="project" value="UniProtKB-KW"/>
</dbReference>
<dbReference type="SUPFAM" id="SSF56300">
    <property type="entry name" value="Metallo-dependent phosphatases"/>
    <property type="match status" value="1"/>
</dbReference>
<dbReference type="NCBIfam" id="TIGR00619">
    <property type="entry name" value="sbcd"/>
    <property type="match status" value="1"/>
</dbReference>
<comment type="similarity">
    <text evidence="1 7">Belongs to the SbcD family.</text>
</comment>
<evidence type="ECO:0000256" key="2">
    <source>
        <dbReference type="ARBA" id="ARBA00011322"/>
    </source>
</evidence>
<comment type="subunit">
    <text evidence="2 7">Heterodimer of SbcC and SbcD.</text>
</comment>
<evidence type="ECO:0000259" key="8">
    <source>
        <dbReference type="Pfam" id="PF00149"/>
    </source>
</evidence>
<evidence type="ECO:0000256" key="7">
    <source>
        <dbReference type="RuleBase" id="RU363069"/>
    </source>
</evidence>
<evidence type="ECO:0000313" key="11">
    <source>
        <dbReference type="Proteomes" id="UP000700248"/>
    </source>
</evidence>
<dbReference type="GO" id="GO:0004519">
    <property type="term" value="F:endonuclease activity"/>
    <property type="evidence" value="ECO:0007669"/>
    <property type="project" value="UniProtKB-KW"/>
</dbReference>
<evidence type="ECO:0000256" key="3">
    <source>
        <dbReference type="ARBA" id="ARBA00013365"/>
    </source>
</evidence>
<dbReference type="InterPro" id="IPR026843">
    <property type="entry name" value="SbcD_C"/>
</dbReference>
<sequence length="405" mass="45140">MKLLHTSDWHLGRHLYGKRREAEFQAFLDWLLVTLKEQTIDVLVVAGDVFDTSTPSNQAQTQYYQFLTRVAATGCRHVVIIAGNHDSPSFINAPQQLLSSLAIHVIGQACADRQDEVLALKNAAGEVELIVCAVPYLRDRDIRTVQAGESVEDKAQKLIAGIQAHYDEVASLAVALRDALPQPVPIVATGHLFTAGGQLLKDDGVRDLYVGELGHFSAARFPSVFDYIALGHLHVPQKVAQQTHIRYCGSPIPMGFGEATHQKEVCIVEFHQAALHQVRALPIPRFQALVQLQGDWSHIEQQLTELCGTGESVWVEVVYQDQLLMTDLRERIETICAKSSVEVLRIQNLAMVQHTLKSNAITECLDALTPMDVFERCLASHEIPESQHLSLKSAFQEIWDQHRES</sequence>
<dbReference type="Pfam" id="PF12320">
    <property type="entry name" value="SbcD_C"/>
    <property type="match status" value="1"/>
</dbReference>